<reference evidence="1 2" key="1">
    <citation type="journal article" date="2018" name="Sci. Rep.">
        <title>Genomic signatures of local adaptation to the degree of environmental predictability in rotifers.</title>
        <authorList>
            <person name="Franch-Gras L."/>
            <person name="Hahn C."/>
            <person name="Garcia-Roger E.M."/>
            <person name="Carmona M.J."/>
            <person name="Serra M."/>
            <person name="Gomez A."/>
        </authorList>
    </citation>
    <scope>NUCLEOTIDE SEQUENCE [LARGE SCALE GENOMIC DNA]</scope>
    <source>
        <strain evidence="1">HYR1</strain>
    </source>
</reference>
<name>A0A3M7PSY5_BRAPC</name>
<evidence type="ECO:0000313" key="2">
    <source>
        <dbReference type="Proteomes" id="UP000276133"/>
    </source>
</evidence>
<keyword evidence="2" id="KW-1185">Reference proteome</keyword>
<accession>A0A3M7PSY5</accession>
<proteinExistence type="predicted"/>
<dbReference type="EMBL" id="REGN01009072">
    <property type="protein sequence ID" value="RNA02039.1"/>
    <property type="molecule type" value="Genomic_DNA"/>
</dbReference>
<dbReference type="Proteomes" id="UP000276133">
    <property type="component" value="Unassembled WGS sequence"/>
</dbReference>
<comment type="caution">
    <text evidence="1">The sequence shown here is derived from an EMBL/GenBank/DDBJ whole genome shotgun (WGS) entry which is preliminary data.</text>
</comment>
<organism evidence="1 2">
    <name type="scientific">Brachionus plicatilis</name>
    <name type="common">Marine rotifer</name>
    <name type="synonym">Brachionus muelleri</name>
    <dbReference type="NCBI Taxonomy" id="10195"/>
    <lineage>
        <taxon>Eukaryota</taxon>
        <taxon>Metazoa</taxon>
        <taxon>Spiralia</taxon>
        <taxon>Gnathifera</taxon>
        <taxon>Rotifera</taxon>
        <taxon>Eurotatoria</taxon>
        <taxon>Monogononta</taxon>
        <taxon>Pseudotrocha</taxon>
        <taxon>Ploima</taxon>
        <taxon>Brachionidae</taxon>
        <taxon>Brachionus</taxon>
    </lineage>
</organism>
<gene>
    <name evidence="1" type="ORF">BpHYR1_019150</name>
</gene>
<sequence length="72" mass="8608">MKKYSTKRHCEIWYKKQKQNIKSAKAKVLKDQNMFLVVQRILGRLERRLNPSFQAYNVSLEKKNFSECNGKS</sequence>
<protein>
    <submittedName>
        <fullName evidence="1">Uncharacterized protein</fullName>
    </submittedName>
</protein>
<dbReference type="AlphaFoldDB" id="A0A3M7PSY5"/>
<evidence type="ECO:0000313" key="1">
    <source>
        <dbReference type="EMBL" id="RNA02039.1"/>
    </source>
</evidence>